<feature type="signal peptide" evidence="1">
    <location>
        <begin position="1"/>
        <end position="23"/>
    </location>
</feature>
<dbReference type="AlphaFoldDB" id="A0A1T5PCG8"/>
<evidence type="ECO:0000256" key="1">
    <source>
        <dbReference type="SAM" id="SignalP"/>
    </source>
</evidence>
<dbReference type="Proteomes" id="UP000190166">
    <property type="component" value="Unassembled WGS sequence"/>
</dbReference>
<organism evidence="2 3">
    <name type="scientific">Chitinophaga ginsengisegetis</name>
    <dbReference type="NCBI Taxonomy" id="393003"/>
    <lineage>
        <taxon>Bacteria</taxon>
        <taxon>Pseudomonadati</taxon>
        <taxon>Bacteroidota</taxon>
        <taxon>Chitinophagia</taxon>
        <taxon>Chitinophagales</taxon>
        <taxon>Chitinophagaceae</taxon>
        <taxon>Chitinophaga</taxon>
    </lineage>
</organism>
<keyword evidence="3" id="KW-1185">Reference proteome</keyword>
<sequence length="596" mass="63484">MRNSLLPLLVLLLLLAISCKKNNSDHPHPPIKDSVSASDFARNFGNEVSRDFIVQLVDVSNNPVPGATVTIGTSTTQTNPGGIAIIKNAGVYERFAYIRAAKTGFMEGSRALMPSTSTNVIKIMMLPSHITATVNSGVTSDVSLSNGTRITFDGNFKTLTGTTYTGAVSVIVNSLEASDNNLFAKMPGMLYAQNAADDAKLLETYGMMNVELLGSAGQKLQISNKAQIEMNITAAQLSVAPATIPLWHFDETLGYWKEAGVANKVGNKYIGEVAHFSWWNFDIPLATSPVQLQIKVVDLANNPLANVKTVLFRTGGAYASYADYTLFNGTVTGTVPQNEVLTLKLYDICGNVIYTQNIGPFTANSNVLPDIVLNLPATQVATINGSLKKCNNTNVTNGYVSINYGQQTFLTLINNGGFSFQTIVCSTDPVTVFGEDADNHQNTGTLNYSITSPTTNIGNIPACNTSAESITYAIDGGVTKIIAANITASATGNSFSITGNTPGHMDAIDIQGNSITPGTYSTLSGFQIYGNGLSTNINPVFNTFNITYNLVNVGAVGQYIDVSFSGTYNEIVMTGMNMGYNLSHSISGTAHVIRDN</sequence>
<dbReference type="EMBL" id="FUZZ01000006">
    <property type="protein sequence ID" value="SKD10277.1"/>
    <property type="molecule type" value="Genomic_DNA"/>
</dbReference>
<dbReference type="STRING" id="393003.SAMN05660461_6184"/>
<accession>A0A1T5PCG8</accession>
<gene>
    <name evidence="2" type="ORF">SAMN05660461_6184</name>
</gene>
<reference evidence="3" key="1">
    <citation type="submission" date="2017-02" db="EMBL/GenBank/DDBJ databases">
        <authorList>
            <person name="Varghese N."/>
            <person name="Submissions S."/>
        </authorList>
    </citation>
    <scope>NUCLEOTIDE SEQUENCE [LARGE SCALE GENOMIC DNA]</scope>
    <source>
        <strain evidence="3">DSM 18108</strain>
    </source>
</reference>
<evidence type="ECO:0000313" key="3">
    <source>
        <dbReference type="Proteomes" id="UP000190166"/>
    </source>
</evidence>
<dbReference type="RefSeq" id="WP_079473427.1">
    <property type="nucleotide sequence ID" value="NZ_FUZZ01000006.1"/>
</dbReference>
<dbReference type="PROSITE" id="PS51257">
    <property type="entry name" value="PROKAR_LIPOPROTEIN"/>
    <property type="match status" value="1"/>
</dbReference>
<proteinExistence type="predicted"/>
<evidence type="ECO:0000313" key="2">
    <source>
        <dbReference type="EMBL" id="SKD10277.1"/>
    </source>
</evidence>
<keyword evidence="1" id="KW-0732">Signal</keyword>
<protein>
    <submittedName>
        <fullName evidence="2">Uncharacterized protein family UPF0560</fullName>
    </submittedName>
</protein>
<feature type="chain" id="PRO_5012052555" evidence="1">
    <location>
        <begin position="24"/>
        <end position="596"/>
    </location>
</feature>
<name>A0A1T5PCG8_9BACT</name>